<dbReference type="PaxDb" id="263820-PTO1141"/>
<protein>
    <submittedName>
        <fullName evidence="2">Esterase</fullName>
    </submittedName>
</protein>
<dbReference type="HOGENOM" id="CLU_020336_13_2_2"/>
<evidence type="ECO:0000259" key="1">
    <source>
        <dbReference type="Pfam" id="PF00561"/>
    </source>
</evidence>
<dbReference type="PATRIC" id="fig|263820.9.peg.1182"/>
<dbReference type="PANTHER" id="PTHR43798:SF33">
    <property type="entry name" value="HYDROLASE, PUTATIVE (AFU_ORTHOLOGUE AFUA_2G14860)-RELATED"/>
    <property type="match status" value="1"/>
</dbReference>
<dbReference type="GO" id="GO:0016020">
    <property type="term" value="C:membrane"/>
    <property type="evidence" value="ECO:0007669"/>
    <property type="project" value="TreeGrafter"/>
</dbReference>
<dbReference type="GeneID" id="2844587"/>
<name>Q6KZX6_PICTO</name>
<feature type="domain" description="AB hydrolase-1" evidence="1">
    <location>
        <begin position="23"/>
        <end position="118"/>
    </location>
</feature>
<gene>
    <name evidence="2" type="ordered locus">PTO1141</name>
</gene>
<dbReference type="RefSeq" id="WP_011177942.1">
    <property type="nucleotide sequence ID" value="NC_005877.1"/>
</dbReference>
<dbReference type="Pfam" id="PF00561">
    <property type="entry name" value="Abhydrolase_1"/>
    <property type="match status" value="1"/>
</dbReference>
<dbReference type="ESTHER" id="picto-q6kzx6">
    <property type="family name" value="AlphaBeta_hydrolase"/>
</dbReference>
<dbReference type="eggNOG" id="arCOG01648">
    <property type="taxonomic scope" value="Archaea"/>
</dbReference>
<accession>Q6KZX6</accession>
<dbReference type="PRINTS" id="PR00111">
    <property type="entry name" value="ABHYDROLASE"/>
</dbReference>
<dbReference type="Proteomes" id="UP000000438">
    <property type="component" value="Chromosome"/>
</dbReference>
<dbReference type="InterPro" id="IPR000073">
    <property type="entry name" value="AB_hydrolase_1"/>
</dbReference>
<dbReference type="Gene3D" id="3.40.50.1820">
    <property type="entry name" value="alpha/beta hydrolase"/>
    <property type="match status" value="1"/>
</dbReference>
<dbReference type="OrthoDB" id="7466at2157"/>
<dbReference type="STRING" id="263820.PTO1141"/>
<evidence type="ECO:0000313" key="2">
    <source>
        <dbReference type="EMBL" id="AAT43726.1"/>
    </source>
</evidence>
<dbReference type="EMBL" id="AE017261">
    <property type="protein sequence ID" value="AAT43726.1"/>
    <property type="molecule type" value="Genomic_DNA"/>
</dbReference>
<dbReference type="InterPro" id="IPR029058">
    <property type="entry name" value="AB_hydrolase_fold"/>
</dbReference>
<dbReference type="PANTHER" id="PTHR43798">
    <property type="entry name" value="MONOACYLGLYCEROL LIPASE"/>
    <property type="match status" value="1"/>
</dbReference>
<dbReference type="AlphaFoldDB" id="Q6KZX6"/>
<evidence type="ECO:0000313" key="3">
    <source>
        <dbReference type="Proteomes" id="UP000000438"/>
    </source>
</evidence>
<dbReference type="SUPFAM" id="SSF53474">
    <property type="entry name" value="alpha/beta-Hydrolases"/>
    <property type="match status" value="1"/>
</dbReference>
<dbReference type="MEROPS" id="S33.010"/>
<sequence length="231" mass="26219">MIRNYSETRFGRISYLIRDGKIPLILMHGFGGTGNTFLRIEPYLNENFKVIFPDLLGHGHSDKPDIDYTIHQQALAINDMIKSLNLDKIIIGGNSYGGWIALDYALNINEPEALILIDSAGTNRTFAEDGMVNEVVDEIMKVRNYKNRDALIKIAENNGRPSEKINLNDLKRLNCKTIIIWGKNDNTIPISKGYEYKNYIRNSEMHILNSGHTPQISNPEEVSSIINKIIE</sequence>
<organism evidence="2 3">
    <name type="scientific">Picrophilus torridus (strain ATCC 700027 / DSM 9790 / JCM 10055 / NBRC 100828 / KAW 2/3)</name>
    <dbReference type="NCBI Taxonomy" id="1122961"/>
    <lineage>
        <taxon>Archaea</taxon>
        <taxon>Methanobacteriati</taxon>
        <taxon>Thermoplasmatota</taxon>
        <taxon>Thermoplasmata</taxon>
        <taxon>Thermoplasmatales</taxon>
        <taxon>Picrophilaceae</taxon>
        <taxon>Picrophilus</taxon>
    </lineage>
</organism>
<dbReference type="InParanoid" id="Q6KZX6"/>
<proteinExistence type="predicted"/>
<dbReference type="FunCoup" id="Q6KZX6">
    <property type="interactions" value="34"/>
</dbReference>
<dbReference type="KEGG" id="pto:PTO1141"/>
<reference evidence="2 3" key="1">
    <citation type="journal article" date="2004" name="Proc. Natl. Acad. Sci. U.S.A.">
        <title>Genome sequence of Picrophilus torridus and its implications for life around pH 0.</title>
        <authorList>
            <person name="Futterer O."/>
            <person name="Angelov A."/>
            <person name="Liesegang H."/>
            <person name="Gottschalk G."/>
            <person name="Schleper C."/>
            <person name="Schepers B."/>
            <person name="Dock C."/>
            <person name="Antranikian G."/>
            <person name="Liebl W."/>
        </authorList>
    </citation>
    <scope>NUCLEOTIDE SEQUENCE [LARGE SCALE GENOMIC DNA]</scope>
    <source>
        <strain evidence="3">ATCC 700027 / DSM 9790 / JCM 10055 / NBRC 100828</strain>
    </source>
</reference>
<dbReference type="InterPro" id="IPR050266">
    <property type="entry name" value="AB_hydrolase_sf"/>
</dbReference>